<reference evidence="2" key="1">
    <citation type="journal article" date="2023" name="Front. Plant Sci.">
        <title>Chromosomal-level genome assembly of Melastoma candidum provides insights into trichome evolution.</title>
        <authorList>
            <person name="Zhong Y."/>
            <person name="Wu W."/>
            <person name="Sun C."/>
            <person name="Zou P."/>
            <person name="Liu Y."/>
            <person name="Dai S."/>
            <person name="Zhou R."/>
        </authorList>
    </citation>
    <scope>NUCLEOTIDE SEQUENCE [LARGE SCALE GENOMIC DNA]</scope>
</reference>
<dbReference type="EMBL" id="CM042882">
    <property type="protein sequence ID" value="KAI4379262.1"/>
    <property type="molecule type" value="Genomic_DNA"/>
</dbReference>
<protein>
    <submittedName>
        <fullName evidence="1">Uncharacterized protein</fullName>
    </submittedName>
</protein>
<keyword evidence="2" id="KW-1185">Reference proteome</keyword>
<name>A0ACB9RLE1_9MYRT</name>
<proteinExistence type="predicted"/>
<dbReference type="Proteomes" id="UP001057402">
    <property type="component" value="Chromosome 3"/>
</dbReference>
<comment type="caution">
    <text evidence="1">The sequence shown here is derived from an EMBL/GenBank/DDBJ whole genome shotgun (WGS) entry which is preliminary data.</text>
</comment>
<sequence length="139" mass="15752">MASLVVRDHQASYRGVRQHRWGVWIAEIDHPELNMRVWLGTFDSAEKAARAYDEAATMVYGPRSQTNFPIDPNANGLLANDIRANLQRIAFDAATVANKASPSLSTVEELYGMKVLKEEDVDEMIKELMKDDVKIEFRL</sequence>
<evidence type="ECO:0000313" key="2">
    <source>
        <dbReference type="Proteomes" id="UP001057402"/>
    </source>
</evidence>
<gene>
    <name evidence="1" type="ORF">MLD38_005582</name>
</gene>
<evidence type="ECO:0000313" key="1">
    <source>
        <dbReference type="EMBL" id="KAI4379262.1"/>
    </source>
</evidence>
<accession>A0ACB9RLE1</accession>
<organism evidence="1 2">
    <name type="scientific">Melastoma candidum</name>
    <dbReference type="NCBI Taxonomy" id="119954"/>
    <lineage>
        <taxon>Eukaryota</taxon>
        <taxon>Viridiplantae</taxon>
        <taxon>Streptophyta</taxon>
        <taxon>Embryophyta</taxon>
        <taxon>Tracheophyta</taxon>
        <taxon>Spermatophyta</taxon>
        <taxon>Magnoliopsida</taxon>
        <taxon>eudicotyledons</taxon>
        <taxon>Gunneridae</taxon>
        <taxon>Pentapetalae</taxon>
        <taxon>rosids</taxon>
        <taxon>malvids</taxon>
        <taxon>Myrtales</taxon>
        <taxon>Melastomataceae</taxon>
        <taxon>Melastomatoideae</taxon>
        <taxon>Melastomateae</taxon>
        <taxon>Melastoma</taxon>
    </lineage>
</organism>